<keyword evidence="2" id="KW-1185">Reference proteome</keyword>
<dbReference type="Proteomes" id="UP001300502">
    <property type="component" value="Unassembled WGS sequence"/>
</dbReference>
<name>A0AAV9IF01_9RHOD</name>
<comment type="caution">
    <text evidence="1">The sequence shown here is derived from an EMBL/GenBank/DDBJ whole genome shotgun (WGS) entry which is preliminary data.</text>
</comment>
<dbReference type="AlphaFoldDB" id="A0AAV9IF01"/>
<dbReference type="EMBL" id="JANCYU010000036">
    <property type="protein sequence ID" value="KAK4526017.1"/>
    <property type="molecule type" value="Genomic_DNA"/>
</dbReference>
<reference evidence="1 2" key="1">
    <citation type="submission" date="2022-07" db="EMBL/GenBank/DDBJ databases">
        <title>Genome-wide signatures of adaptation to extreme environments.</title>
        <authorList>
            <person name="Cho C.H."/>
            <person name="Yoon H.S."/>
        </authorList>
    </citation>
    <scope>NUCLEOTIDE SEQUENCE [LARGE SCALE GENOMIC DNA]</scope>
    <source>
        <strain evidence="1 2">108.79 E11</strain>
    </source>
</reference>
<evidence type="ECO:0000313" key="2">
    <source>
        <dbReference type="Proteomes" id="UP001300502"/>
    </source>
</evidence>
<sequence>MEKRRRTFWAINSPRSRGNSRHFVRYREEAVVKYCKNTNIIAKSTNIFKFMDHYVNCNKIERNRTSPQVLLKLVVIVNAKNIIQQDMHQRTAYLSRFFAQIEKLFNRDSHSRIKLLFTGVSSNENESRLLFLPYFEDLEIFGERHEGSFIATLSRPCSSLILLHWDSNELFHLMSRPGFADWILYIDSWERALPLFDAFRIRSIIDGNSLYSSAWILLPSVPYSFPNALAWSFSRSHRNTTKDGLYHVGDRDFRCFVQSMEWTYRVPLIRLGFISDFFDSVRNWHICAPFIERIVFVHFITELL</sequence>
<gene>
    <name evidence="1" type="ORF">GAYE_SCF19G3926</name>
</gene>
<protein>
    <submittedName>
        <fullName evidence="1">Uncharacterized protein</fullName>
    </submittedName>
</protein>
<organism evidence="1 2">
    <name type="scientific">Galdieria yellowstonensis</name>
    <dbReference type="NCBI Taxonomy" id="3028027"/>
    <lineage>
        <taxon>Eukaryota</taxon>
        <taxon>Rhodophyta</taxon>
        <taxon>Bangiophyceae</taxon>
        <taxon>Galdieriales</taxon>
        <taxon>Galdieriaceae</taxon>
        <taxon>Galdieria</taxon>
    </lineage>
</organism>
<proteinExistence type="predicted"/>
<accession>A0AAV9IF01</accession>
<evidence type="ECO:0000313" key="1">
    <source>
        <dbReference type="EMBL" id="KAK4526017.1"/>
    </source>
</evidence>